<evidence type="ECO:0000313" key="2">
    <source>
        <dbReference type="Proteomes" id="UP001367508"/>
    </source>
</evidence>
<dbReference type="Proteomes" id="UP001367508">
    <property type="component" value="Unassembled WGS sequence"/>
</dbReference>
<proteinExistence type="predicted"/>
<gene>
    <name evidence="1" type="ORF">VNO77_41692</name>
</gene>
<dbReference type="AlphaFoldDB" id="A0AAN9JZQ0"/>
<name>A0AAN9JZQ0_CANGL</name>
<protein>
    <submittedName>
        <fullName evidence="1">Uncharacterized protein</fullName>
    </submittedName>
</protein>
<evidence type="ECO:0000313" key="1">
    <source>
        <dbReference type="EMBL" id="KAK7308097.1"/>
    </source>
</evidence>
<organism evidence="1 2">
    <name type="scientific">Canavalia gladiata</name>
    <name type="common">Sword bean</name>
    <name type="synonym">Dolichos gladiatus</name>
    <dbReference type="NCBI Taxonomy" id="3824"/>
    <lineage>
        <taxon>Eukaryota</taxon>
        <taxon>Viridiplantae</taxon>
        <taxon>Streptophyta</taxon>
        <taxon>Embryophyta</taxon>
        <taxon>Tracheophyta</taxon>
        <taxon>Spermatophyta</taxon>
        <taxon>Magnoliopsida</taxon>
        <taxon>eudicotyledons</taxon>
        <taxon>Gunneridae</taxon>
        <taxon>Pentapetalae</taxon>
        <taxon>rosids</taxon>
        <taxon>fabids</taxon>
        <taxon>Fabales</taxon>
        <taxon>Fabaceae</taxon>
        <taxon>Papilionoideae</taxon>
        <taxon>50 kb inversion clade</taxon>
        <taxon>NPAAA clade</taxon>
        <taxon>indigoferoid/millettioid clade</taxon>
        <taxon>Phaseoleae</taxon>
        <taxon>Canavalia</taxon>
    </lineage>
</organism>
<keyword evidence="2" id="KW-1185">Reference proteome</keyword>
<dbReference type="EMBL" id="JAYMYQ010000010">
    <property type="protein sequence ID" value="KAK7308097.1"/>
    <property type="molecule type" value="Genomic_DNA"/>
</dbReference>
<comment type="caution">
    <text evidence="1">The sequence shown here is derived from an EMBL/GenBank/DDBJ whole genome shotgun (WGS) entry which is preliminary data.</text>
</comment>
<accession>A0AAN9JZQ0</accession>
<sequence length="78" mass="9042">MRRRPLLKVLRYMVFTRKFTFPKDIFSSCLPGAQGGQHSISASGLSNFKVDYQNTDHLFQLVPRVILYSEVAVFRFTI</sequence>
<reference evidence="1 2" key="1">
    <citation type="submission" date="2024-01" db="EMBL/GenBank/DDBJ databases">
        <title>The genomes of 5 underutilized Papilionoideae crops provide insights into root nodulation and disease resistanc.</title>
        <authorList>
            <person name="Jiang F."/>
        </authorList>
    </citation>
    <scope>NUCLEOTIDE SEQUENCE [LARGE SCALE GENOMIC DNA]</scope>
    <source>
        <strain evidence="1">LVBAO_FW01</strain>
        <tissue evidence="1">Leaves</tissue>
    </source>
</reference>